<dbReference type="GeneID" id="105894150"/>
<organism evidence="6 7">
    <name type="scientific">Clupea harengus</name>
    <name type="common">Atlantic herring</name>
    <dbReference type="NCBI Taxonomy" id="7950"/>
    <lineage>
        <taxon>Eukaryota</taxon>
        <taxon>Metazoa</taxon>
        <taxon>Chordata</taxon>
        <taxon>Craniata</taxon>
        <taxon>Vertebrata</taxon>
        <taxon>Euteleostomi</taxon>
        <taxon>Actinopterygii</taxon>
        <taxon>Neopterygii</taxon>
        <taxon>Teleostei</taxon>
        <taxon>Clupei</taxon>
        <taxon>Clupeiformes</taxon>
        <taxon>Clupeoidei</taxon>
        <taxon>Clupeidae</taxon>
        <taxon>Clupea</taxon>
    </lineage>
</organism>
<evidence type="ECO:0000259" key="5">
    <source>
        <dbReference type="PROSITE" id="PS51457"/>
    </source>
</evidence>
<feature type="region of interest" description="Disordered" evidence="4">
    <location>
        <begin position="291"/>
        <end position="323"/>
    </location>
</feature>
<dbReference type="SMART" id="SM01025">
    <property type="entry name" value="BEN"/>
    <property type="match status" value="1"/>
</dbReference>
<evidence type="ECO:0000256" key="4">
    <source>
        <dbReference type="SAM" id="MobiDB-lite"/>
    </source>
</evidence>
<dbReference type="RefSeq" id="XP_031431055.1">
    <property type="nucleotide sequence ID" value="XM_031575195.2"/>
</dbReference>
<dbReference type="Proteomes" id="UP000515152">
    <property type="component" value="Chromosome 10"/>
</dbReference>
<proteinExistence type="predicted"/>
<evidence type="ECO:0000256" key="1">
    <source>
        <dbReference type="ARBA" id="ARBA00004123"/>
    </source>
</evidence>
<dbReference type="AlphaFoldDB" id="A0A6P8G6Z8"/>
<evidence type="ECO:0000256" key="2">
    <source>
        <dbReference type="ARBA" id="ARBA00023242"/>
    </source>
</evidence>
<keyword evidence="6" id="KW-1185">Reference proteome</keyword>
<evidence type="ECO:0000313" key="7">
    <source>
        <dbReference type="RefSeq" id="XP_031431055.1"/>
    </source>
</evidence>
<feature type="compositionally biased region" description="Basic and acidic residues" evidence="4">
    <location>
        <begin position="304"/>
        <end position="320"/>
    </location>
</feature>
<protein>
    <submittedName>
        <fullName evidence="7">Uncharacterized protein si:zfos-905g2.1 isoform X2</fullName>
    </submittedName>
</protein>
<dbReference type="PANTHER" id="PTHR47305:SF1">
    <property type="entry name" value="BEN DOMAIN-CONTAINING PROTEIN"/>
    <property type="match status" value="1"/>
</dbReference>
<comment type="subcellular location">
    <subcellularLocation>
        <location evidence="1">Nucleus</location>
    </subcellularLocation>
</comment>
<dbReference type="InterPro" id="IPR018379">
    <property type="entry name" value="BEN_domain"/>
</dbReference>
<feature type="compositionally biased region" description="Basic residues" evidence="4">
    <location>
        <begin position="161"/>
        <end position="170"/>
    </location>
</feature>
<evidence type="ECO:0000313" key="6">
    <source>
        <dbReference type="Proteomes" id="UP000515152"/>
    </source>
</evidence>
<dbReference type="PROSITE" id="PS51457">
    <property type="entry name" value="BEN"/>
    <property type="match status" value="1"/>
</dbReference>
<keyword evidence="3" id="KW-0175">Coiled coil</keyword>
<dbReference type="GO" id="GO:0003677">
    <property type="term" value="F:DNA binding"/>
    <property type="evidence" value="ECO:0007669"/>
    <property type="project" value="InterPro"/>
</dbReference>
<dbReference type="PANTHER" id="PTHR47305">
    <property type="entry name" value="BEN DOMAIN-CONTAINING PROTEIN 2"/>
    <property type="match status" value="1"/>
</dbReference>
<feature type="region of interest" description="Disordered" evidence="4">
    <location>
        <begin position="129"/>
        <end position="182"/>
    </location>
</feature>
<reference evidence="7" key="1">
    <citation type="submission" date="2025-08" db="UniProtKB">
        <authorList>
            <consortium name="RefSeq"/>
        </authorList>
    </citation>
    <scope>IDENTIFICATION</scope>
</reference>
<dbReference type="GO" id="GO:0005634">
    <property type="term" value="C:nucleus"/>
    <property type="evidence" value="ECO:0007669"/>
    <property type="project" value="UniProtKB-SubCell"/>
</dbReference>
<name>A0A6P8G6Z8_CLUHA</name>
<sequence>MKVECENTQDKTNVTCHRGRVGCAENAEGMEPGMSEVIVQLEDEQYLSSPETCSSPETDMFLFAPISDTEESADYDSDSSGVPTGKQHCMLRSNVEDTKTEDNEHSSLPAENALAQKINYVIPKNAVENGVLPRTDRKPRRKKTNSPLPKESSSSSSKDQSKRHGRKKSPLKMQPYKSDKSLQDCRMSGETAGWIPAPYTKTETAISPQTAMEPPGFPSVQAKIEEPFFDKKDNVLLEVLKYCQTLCTAVQRLEQKVDSLQAECSKLYLHVNKENSKEEWHSSTQRLEFELADPNSHAPTLSRRQSDKRHTLPFWDRDQPPWRQGQLNVSARTENNCQCLLPSNEETDTNRLDSSQPDANLEEADKTSMSKIAGRGRGRGGGGGRRGRGQSKGRSQTTNKQKDPHLSKVPPVRANQPKRRAASAVPNDQGPCASKVAKILSKLQERRLAAGGPVDEGCEATTNTSASEKGEQQVMIGSAFRKVCIPYSVYMEAFKLDEPQRAVVPVLHAVFPLSVLTCSAVVGNPQRGIQELNPNKLEAIREWLAEMYPRHELEVKGKAWAECLGILNSITKTLKTDTTPAKKSSPKVP</sequence>
<feature type="coiled-coil region" evidence="3">
    <location>
        <begin position="243"/>
        <end position="270"/>
    </location>
</feature>
<dbReference type="Pfam" id="PF10523">
    <property type="entry name" value="BEN"/>
    <property type="match status" value="1"/>
</dbReference>
<keyword evidence="2" id="KW-0539">Nucleus</keyword>
<accession>A0A6P8G6Z8</accession>
<feature type="domain" description="BEN" evidence="5">
    <location>
        <begin position="477"/>
        <end position="578"/>
    </location>
</feature>
<gene>
    <name evidence="7" type="primary">si:zfos-905g2.1</name>
</gene>
<feature type="region of interest" description="Disordered" evidence="4">
    <location>
        <begin position="340"/>
        <end position="430"/>
    </location>
</feature>
<evidence type="ECO:0000256" key="3">
    <source>
        <dbReference type="SAM" id="Coils"/>
    </source>
</evidence>